<comment type="similarity">
    <text evidence="1">Belongs to the enoyl-CoA hydratase/isomerase family.</text>
</comment>
<dbReference type="EnsemblBacteria" id="ABC22742">
    <property type="protein sequence ID" value="ABC22742"/>
    <property type="gene ID" value="Rru_A1942"/>
</dbReference>
<dbReference type="InterPro" id="IPR029045">
    <property type="entry name" value="ClpP/crotonase-like_dom_sf"/>
</dbReference>
<dbReference type="eggNOG" id="COG1024">
    <property type="taxonomic scope" value="Bacteria"/>
</dbReference>
<dbReference type="GO" id="GO:0008300">
    <property type="term" value="P:isoprenoid catabolic process"/>
    <property type="evidence" value="ECO:0007669"/>
    <property type="project" value="TreeGrafter"/>
</dbReference>
<proteinExistence type="inferred from homology"/>
<dbReference type="EC" id="4.2.1.18" evidence="2"/>
<dbReference type="PATRIC" id="fig|269796.9.peg.2025"/>
<dbReference type="InterPro" id="IPR051683">
    <property type="entry name" value="Enoyl-CoA_Hydratase/Isomerase"/>
</dbReference>
<keyword evidence="2" id="KW-0456">Lyase</keyword>
<sequence>MDLLVETVEPRGVVRLTLNRPEVRNAFDDRLIAELTEAVLRHGRDPAVRVIVLAAQGRAFSAGADLGWMRRMADFSRSENLIDALELARMLQVIDLCPKPTVALVQGVAYGGGVGLVAACDIALAAEPALFCLSEVRLGLIPAVISPYVIRAIGPRACRRLFLTAETFGAQRALGLGLVSDVVAADALEGVAAAVIAALLAGAPEAQSEVKDLIRLVENSVMDEALLRESAVRIADRRSSDEAREGMAAFLEKRSPVWMTPDPEGEEARACFHDC</sequence>
<organism evidence="2 3">
    <name type="scientific">Rhodospirillum rubrum (strain ATCC 11170 / ATH 1.1.1 / DSM 467 / LMG 4362 / NCIMB 8255 / S1)</name>
    <dbReference type="NCBI Taxonomy" id="269796"/>
    <lineage>
        <taxon>Bacteria</taxon>
        <taxon>Pseudomonadati</taxon>
        <taxon>Pseudomonadota</taxon>
        <taxon>Alphaproteobacteria</taxon>
        <taxon>Rhodospirillales</taxon>
        <taxon>Rhodospirillaceae</taxon>
        <taxon>Rhodospirillum</taxon>
    </lineage>
</organism>
<dbReference type="AlphaFoldDB" id="Q2RT03"/>
<dbReference type="EMBL" id="CP000230">
    <property type="protein sequence ID" value="ABC22742.1"/>
    <property type="molecule type" value="Genomic_DNA"/>
</dbReference>
<dbReference type="Proteomes" id="UP000001929">
    <property type="component" value="Chromosome"/>
</dbReference>
<dbReference type="SUPFAM" id="SSF52096">
    <property type="entry name" value="ClpP/crotonase"/>
    <property type="match status" value="1"/>
</dbReference>
<evidence type="ECO:0000256" key="1">
    <source>
        <dbReference type="ARBA" id="ARBA00005254"/>
    </source>
</evidence>
<dbReference type="GO" id="GO:0004490">
    <property type="term" value="F:methylglutaconyl-CoA hydratase activity"/>
    <property type="evidence" value="ECO:0007669"/>
    <property type="project" value="UniProtKB-EC"/>
</dbReference>
<evidence type="ECO:0000313" key="3">
    <source>
        <dbReference type="Proteomes" id="UP000001929"/>
    </source>
</evidence>
<dbReference type="Gene3D" id="1.10.12.10">
    <property type="entry name" value="Lyase 2-enoyl-coa Hydratase, Chain A, domain 2"/>
    <property type="match status" value="1"/>
</dbReference>
<dbReference type="KEGG" id="rru:Rru_A1942"/>
<dbReference type="InterPro" id="IPR001753">
    <property type="entry name" value="Enoyl-CoA_hydra/iso"/>
</dbReference>
<dbReference type="InterPro" id="IPR014748">
    <property type="entry name" value="Enoyl-CoA_hydra_C"/>
</dbReference>
<keyword evidence="3" id="KW-1185">Reference proteome</keyword>
<dbReference type="Gene3D" id="3.90.226.10">
    <property type="entry name" value="2-enoyl-CoA Hydratase, Chain A, domain 1"/>
    <property type="match status" value="1"/>
</dbReference>
<dbReference type="PhylomeDB" id="Q2RT03"/>
<evidence type="ECO:0000313" key="2">
    <source>
        <dbReference type="EMBL" id="ABC22742.1"/>
    </source>
</evidence>
<dbReference type="STRING" id="269796.Rru_A1942"/>
<gene>
    <name evidence="2" type="ordered locus">Rru_A1942</name>
</gene>
<name>Q2RT03_RHORT</name>
<reference evidence="2 3" key="1">
    <citation type="journal article" date="2011" name="Stand. Genomic Sci.">
        <title>Complete genome sequence of Rhodospirillum rubrum type strain (S1).</title>
        <authorList>
            <person name="Munk A.C."/>
            <person name="Copeland A."/>
            <person name="Lucas S."/>
            <person name="Lapidus A."/>
            <person name="Del Rio T.G."/>
            <person name="Barry K."/>
            <person name="Detter J.C."/>
            <person name="Hammon N."/>
            <person name="Israni S."/>
            <person name="Pitluck S."/>
            <person name="Brettin T."/>
            <person name="Bruce D."/>
            <person name="Han C."/>
            <person name="Tapia R."/>
            <person name="Gilna P."/>
            <person name="Schmutz J."/>
            <person name="Larimer F."/>
            <person name="Land M."/>
            <person name="Kyrpides N.C."/>
            <person name="Mavromatis K."/>
            <person name="Richardson P."/>
            <person name="Rohde M."/>
            <person name="Goker M."/>
            <person name="Klenk H.P."/>
            <person name="Zhang Y."/>
            <person name="Roberts G.P."/>
            <person name="Reslewic S."/>
            <person name="Schwartz D.C."/>
        </authorList>
    </citation>
    <scope>NUCLEOTIDE SEQUENCE [LARGE SCALE GENOMIC DNA]</scope>
    <source>
        <strain evidence="3">ATCC 11170 / ATH 1.1.1 / DSM 467 / LMG 4362 / NCIMB 8255 / S1</strain>
    </source>
</reference>
<accession>Q2RT03</accession>
<dbReference type="CDD" id="cd06558">
    <property type="entry name" value="crotonase-like"/>
    <property type="match status" value="1"/>
</dbReference>
<dbReference type="HOGENOM" id="CLU_009834_7_3_5"/>
<dbReference type="RefSeq" id="WP_011389695.1">
    <property type="nucleotide sequence ID" value="NC_007643.1"/>
</dbReference>
<dbReference type="PANTHER" id="PTHR42964">
    <property type="entry name" value="ENOYL-COA HYDRATASE"/>
    <property type="match status" value="1"/>
</dbReference>
<protein>
    <submittedName>
        <fullName evidence="2">Methylglutaconyl-CoA hydratase</fullName>
        <ecNumber evidence="2">4.2.1.18</ecNumber>
    </submittedName>
</protein>
<dbReference type="Pfam" id="PF00378">
    <property type="entry name" value="ECH_1"/>
    <property type="match status" value="1"/>
</dbReference>
<dbReference type="PANTHER" id="PTHR42964:SF1">
    <property type="entry name" value="POLYKETIDE BIOSYNTHESIS ENOYL-COA HYDRATASE PKSH-RELATED"/>
    <property type="match status" value="1"/>
</dbReference>